<accession>A0ACC0K2T6</accession>
<keyword evidence="2" id="KW-1185">Reference proteome</keyword>
<reference evidence="1 2" key="1">
    <citation type="journal article" date="2022" name="Genome Biol. Evol.">
        <title>The Spruce Budworm Genome: Reconstructing the Evolutionary History of Antifreeze Proteins.</title>
        <authorList>
            <person name="Beliveau C."/>
            <person name="Gagne P."/>
            <person name="Picq S."/>
            <person name="Vernygora O."/>
            <person name="Keeling C.I."/>
            <person name="Pinkney K."/>
            <person name="Doucet D."/>
            <person name="Wen F."/>
            <person name="Johnston J.S."/>
            <person name="Maaroufi H."/>
            <person name="Boyle B."/>
            <person name="Laroche J."/>
            <person name="Dewar K."/>
            <person name="Juretic N."/>
            <person name="Blackburn G."/>
            <person name="Nisole A."/>
            <person name="Brunet B."/>
            <person name="Brandao M."/>
            <person name="Lumley L."/>
            <person name="Duan J."/>
            <person name="Quan G."/>
            <person name="Lucarotti C.J."/>
            <person name="Roe A.D."/>
            <person name="Sperling F.A.H."/>
            <person name="Levesque R.C."/>
            <person name="Cusson M."/>
        </authorList>
    </citation>
    <scope>NUCLEOTIDE SEQUENCE [LARGE SCALE GENOMIC DNA]</scope>
    <source>
        <strain evidence="1">Glfc:IPQL:Cfum</strain>
    </source>
</reference>
<name>A0ACC0K2T6_CHOFU</name>
<evidence type="ECO:0000313" key="1">
    <source>
        <dbReference type="EMBL" id="KAI8430508.1"/>
    </source>
</evidence>
<comment type="caution">
    <text evidence="1">The sequence shown here is derived from an EMBL/GenBank/DDBJ whole genome shotgun (WGS) entry which is preliminary data.</text>
</comment>
<sequence length="448" mass="47758">MSGSHWSAPSAGGCVGTGGGGGGRRPGRGSPTDASITGTSWSCTGAGSARTSTTFSFKEEPSFRKQVASLRKAQCAVCDEGRRTRRSLQAPALGGHARTMDLWKGRPPARGTSPPLTIEGEGFALTFFDKDGVAPAPPPKQVVRYAADSASAGSGKAAVPCRVCGDKASGYHYGVTSCEGCKGFFRRSIQKQIEYRCLRDGRCLVIRLNRNRCQFCRFKKCLAVGMSRDSVRYGRVPKRTKEAVSTDSMPDLARNLTVSGAVPLANKEDMESESVRHDVSRELTKTVTAAHRCNNTYTEELRGSLPRRAILLQIDDSDNEAWVLRGVADARHAAFIRRRHRVITAASTGTGAGGTAPARLAAMAAATRDVQTLGRRHLELLAWCRDHWPRLVLPALFAEIFDIPKGEEDDAADTERACSSSAPPPSSSDAAAGTAAAATATSSGVRMV</sequence>
<protein>
    <submittedName>
        <fullName evidence="1">Uncharacterized protein</fullName>
    </submittedName>
</protein>
<dbReference type="EMBL" id="CM046131">
    <property type="protein sequence ID" value="KAI8430508.1"/>
    <property type="molecule type" value="Genomic_DNA"/>
</dbReference>
<dbReference type="Proteomes" id="UP001064048">
    <property type="component" value="Chromosome Z"/>
</dbReference>
<evidence type="ECO:0000313" key="2">
    <source>
        <dbReference type="Proteomes" id="UP001064048"/>
    </source>
</evidence>
<proteinExistence type="predicted"/>
<organism evidence="1 2">
    <name type="scientific">Choristoneura fumiferana</name>
    <name type="common">Spruce budworm moth</name>
    <name type="synonym">Archips fumiferana</name>
    <dbReference type="NCBI Taxonomy" id="7141"/>
    <lineage>
        <taxon>Eukaryota</taxon>
        <taxon>Metazoa</taxon>
        <taxon>Ecdysozoa</taxon>
        <taxon>Arthropoda</taxon>
        <taxon>Hexapoda</taxon>
        <taxon>Insecta</taxon>
        <taxon>Pterygota</taxon>
        <taxon>Neoptera</taxon>
        <taxon>Endopterygota</taxon>
        <taxon>Lepidoptera</taxon>
        <taxon>Glossata</taxon>
        <taxon>Ditrysia</taxon>
        <taxon>Tortricoidea</taxon>
        <taxon>Tortricidae</taxon>
        <taxon>Tortricinae</taxon>
        <taxon>Choristoneura</taxon>
    </lineage>
</organism>
<gene>
    <name evidence="1" type="ORF">MSG28_000755</name>
</gene>